<sequence length="150" mass="17138">MQTATPNTAVKSDVVTRYLAANGFTPQVERFGNSDFIIGMRIQHTDFELVYRFENEELIVCDFVNRSKENQNNRAVAGFIKLIHQLERAVPQIRQVRGMLLHSVYAEVTALRERLATVLIAQGANWQQVEGDSWLVYPNKNCSKKLPQSQ</sequence>
<comment type="caution">
    <text evidence="1">The sequence shown here is derived from an EMBL/GenBank/DDBJ whole genome shotgun (WGS) entry which is preliminary data.</text>
</comment>
<reference evidence="1 2" key="1">
    <citation type="journal article" date="2017" name="Int. J. Syst. Evol. Microbiol.">
        <title>Rouxiella badensis sp. nov. and Rouxiella silvae sp. nov. isolated from peat bog soil in Germany and emendation of the genus description.</title>
        <authorList>
            <person name="Le Fleche-Mateos A."/>
            <person name="Kugler J.H."/>
            <person name="Hansen S.H."/>
            <person name="Syldatk C."/>
            <person name="Hausmann R."/>
            <person name="Lomprez F."/>
            <person name="Vandenbogaert M."/>
            <person name="Manuguerra J.C."/>
            <person name="Grimont P.A."/>
        </authorList>
    </citation>
    <scope>NUCLEOTIDE SEQUENCE [LARGE SCALE GENOMIC DNA]</scope>
    <source>
        <strain evidence="1 2">DSM 100043</strain>
    </source>
</reference>
<name>A0A1X0WI70_9GAMM</name>
<dbReference type="AlphaFoldDB" id="A0A1X0WI70"/>
<evidence type="ECO:0000313" key="1">
    <source>
        <dbReference type="EMBL" id="ORJ26460.1"/>
    </source>
</evidence>
<evidence type="ECO:0008006" key="3">
    <source>
        <dbReference type="Google" id="ProtNLM"/>
    </source>
</evidence>
<dbReference type="GeneID" id="93565595"/>
<dbReference type="Proteomes" id="UP000192536">
    <property type="component" value="Unassembled WGS sequence"/>
</dbReference>
<proteinExistence type="predicted"/>
<dbReference type="EMBL" id="MRWE01000007">
    <property type="protein sequence ID" value="ORJ26460.1"/>
    <property type="molecule type" value="Genomic_DNA"/>
</dbReference>
<protein>
    <recommendedName>
        <fullName evidence="3">Secretion protein</fullName>
    </recommendedName>
</protein>
<dbReference type="STRING" id="1646377.BS640_06375"/>
<dbReference type="RefSeq" id="WP_139802782.1">
    <property type="nucleotide sequence ID" value="NZ_CP049603.1"/>
</dbReference>
<evidence type="ECO:0000313" key="2">
    <source>
        <dbReference type="Proteomes" id="UP000192536"/>
    </source>
</evidence>
<keyword evidence="2" id="KW-1185">Reference proteome</keyword>
<organism evidence="1 2">
    <name type="scientific">Rouxiella badensis</name>
    <dbReference type="NCBI Taxonomy" id="1646377"/>
    <lineage>
        <taxon>Bacteria</taxon>
        <taxon>Pseudomonadati</taxon>
        <taxon>Pseudomonadota</taxon>
        <taxon>Gammaproteobacteria</taxon>
        <taxon>Enterobacterales</taxon>
        <taxon>Yersiniaceae</taxon>
        <taxon>Rouxiella</taxon>
    </lineage>
</organism>
<accession>A0A1X0WI70</accession>
<gene>
    <name evidence="1" type="ORF">BS640_06375</name>
</gene>